<keyword evidence="2" id="KW-1185">Reference proteome</keyword>
<sequence length="541" mass="60478">MNQGFYRDFLGELEALDEFLLRRRGGEGFIQPEDPDVRRLMESLAFFAARTHEAAAAELRGAIARLTHGLLDEFALPQPARVLLRGLPSPRLAEPAHIPRGSRVRLETADGEVGFFSTMRDVTIRPLDLDRAELQLLGGSGHRVLLRLRSRVPVAGVPEPLSLQIDHLGDYPVSREFFEWLRLHLSRVAVVYGEPPSPTEPGAECRFWLGAPGESDEAAPPGETRSAVARIREFFHFPAKDLTLAVDLARPSRPWRQAWLCLDFDAWPEGQVVNSEMFRLFVVPIENLFTELAEPIKADGTRSRHAIRPWRVDHEVAFHSIVEVQQETRDGLDPLLPGHLAGGAESWELDHTGEPDAAHLLLRLPDALMHPRSVLVRARWFQPSFDAVAVGALDASLQHRHFEGVGFRVLGRMTPHRRSPLWRDSTAMLHVMSRRAKRVLSRSDIVMLMTTLGADAHGPHGDVADEIRHVDVRDEPAGNRGGVQHVYDVTLGDVAAERRGLVADYLHCLGALINAWSNNPAEIRTHEAGARRRGEKARPSR</sequence>
<dbReference type="Pfam" id="PF05947">
    <property type="entry name" value="T6SS_TssF"/>
    <property type="match status" value="1"/>
</dbReference>
<dbReference type="PANTHER" id="PTHR35370:SF1">
    <property type="entry name" value="TYPE VI SECRETION SYSTEM COMPONENT TSSF1"/>
    <property type="match status" value="1"/>
</dbReference>
<accession>A0ABT5EDS6</accession>
<dbReference type="PANTHER" id="PTHR35370">
    <property type="entry name" value="CYTOPLASMIC PROTEIN-RELATED-RELATED"/>
    <property type="match status" value="1"/>
</dbReference>
<evidence type="ECO:0000313" key="1">
    <source>
        <dbReference type="EMBL" id="MDC0723560.1"/>
    </source>
</evidence>
<dbReference type="InterPro" id="IPR010272">
    <property type="entry name" value="T6SS_TssF"/>
</dbReference>
<gene>
    <name evidence="1" type="ORF">POL25_42150</name>
</gene>
<organism evidence="1 2">
    <name type="scientific">Nannocystis bainbridge</name>
    <dbReference type="NCBI Taxonomy" id="2995303"/>
    <lineage>
        <taxon>Bacteria</taxon>
        <taxon>Pseudomonadati</taxon>
        <taxon>Myxococcota</taxon>
        <taxon>Polyangia</taxon>
        <taxon>Nannocystales</taxon>
        <taxon>Nannocystaceae</taxon>
        <taxon>Nannocystis</taxon>
    </lineage>
</organism>
<name>A0ABT5EDS6_9BACT</name>
<reference evidence="1 2" key="1">
    <citation type="submission" date="2022-11" db="EMBL/GenBank/DDBJ databases">
        <title>Minimal conservation of predation-associated metabolite biosynthetic gene clusters underscores biosynthetic potential of Myxococcota including descriptions for ten novel species: Archangium lansinium sp. nov., Myxococcus landrumus sp. nov., Nannocystis bai.</title>
        <authorList>
            <person name="Ahearne A."/>
            <person name="Stevens C."/>
            <person name="Dowd S."/>
        </authorList>
    </citation>
    <scope>NUCLEOTIDE SEQUENCE [LARGE SCALE GENOMIC DNA]</scope>
    <source>
        <strain evidence="1 2">BB15-2</strain>
    </source>
</reference>
<dbReference type="RefSeq" id="WP_272092104.1">
    <property type="nucleotide sequence ID" value="NZ_JAQNDL010000005.1"/>
</dbReference>
<protein>
    <submittedName>
        <fullName evidence="1">Type VI secretion system baseplate subunit TssF</fullName>
    </submittedName>
</protein>
<proteinExistence type="predicted"/>
<dbReference type="Proteomes" id="UP001221686">
    <property type="component" value="Unassembled WGS sequence"/>
</dbReference>
<evidence type="ECO:0000313" key="2">
    <source>
        <dbReference type="Proteomes" id="UP001221686"/>
    </source>
</evidence>
<comment type="caution">
    <text evidence="1">The sequence shown here is derived from an EMBL/GenBank/DDBJ whole genome shotgun (WGS) entry which is preliminary data.</text>
</comment>
<dbReference type="EMBL" id="JAQNDL010000005">
    <property type="protein sequence ID" value="MDC0723560.1"/>
    <property type="molecule type" value="Genomic_DNA"/>
</dbReference>